<dbReference type="Proteomes" id="UP000239899">
    <property type="component" value="Unassembled WGS sequence"/>
</dbReference>
<dbReference type="InterPro" id="IPR002816">
    <property type="entry name" value="TraB/PrgY/GumN_fam"/>
</dbReference>
<dbReference type="PANTHER" id="PTHR21530:SF7">
    <property type="entry name" value="TRAB DOMAIN-CONTAINING PROTEIN"/>
    <property type="match status" value="1"/>
</dbReference>
<dbReference type="Pfam" id="PF01963">
    <property type="entry name" value="TraB_PrgY_gumN"/>
    <property type="match status" value="1"/>
</dbReference>
<keyword evidence="2" id="KW-1185">Reference proteome</keyword>
<protein>
    <submittedName>
        <fullName evidence="1">TraB domain-containing-like</fullName>
    </submittedName>
</protein>
<dbReference type="InterPro" id="IPR046345">
    <property type="entry name" value="TraB_PrgY-like"/>
</dbReference>
<reference evidence="1 2" key="1">
    <citation type="journal article" date="2018" name="Plant J.">
        <title>Genome sequences of Chlorella sorokiniana UTEX 1602 and Micractinium conductrix SAG 241.80: implications to maltose excretion by a green alga.</title>
        <authorList>
            <person name="Arriola M.B."/>
            <person name="Velmurugan N."/>
            <person name="Zhang Y."/>
            <person name="Plunkett M.H."/>
            <person name="Hondzo H."/>
            <person name="Barney B.M."/>
        </authorList>
    </citation>
    <scope>NUCLEOTIDE SEQUENCE [LARGE SCALE GENOMIC DNA]</scope>
    <source>
        <strain evidence="2">UTEX 1602</strain>
    </source>
</reference>
<dbReference type="STRING" id="3076.A0A2P6TG14"/>
<evidence type="ECO:0000313" key="1">
    <source>
        <dbReference type="EMBL" id="PRW33045.1"/>
    </source>
</evidence>
<dbReference type="AlphaFoldDB" id="A0A2P6TG14"/>
<organism evidence="1 2">
    <name type="scientific">Chlorella sorokiniana</name>
    <name type="common">Freshwater green alga</name>
    <dbReference type="NCBI Taxonomy" id="3076"/>
    <lineage>
        <taxon>Eukaryota</taxon>
        <taxon>Viridiplantae</taxon>
        <taxon>Chlorophyta</taxon>
        <taxon>core chlorophytes</taxon>
        <taxon>Trebouxiophyceae</taxon>
        <taxon>Chlorellales</taxon>
        <taxon>Chlorellaceae</taxon>
        <taxon>Chlorella clade</taxon>
        <taxon>Chlorella</taxon>
    </lineage>
</organism>
<sequence length="339" mass="36227">MRQLCMEAATAAALPPAEEEALLGTPPGLGSEAAHAELELELLIKELATAATLPPAEEAALLGTAPGLGASALAAEAAPPVIDEASLPQPLAILRCKPEGHPEAAETVFYLLGTAHISEQSCADVARLVRAVRPQFVFLELCKERAAMLAEDVRPRAPTVAEAAALVRAGKATPFSVIYAWLLARVGQGMELVPGGEFRVALQEAKAIGAKYVLGDRPISITMSRVWAALSGWEKARLLGSLLWMGAGKVDRQAMQTEIEHLKQPDALSAAVEQFGNDFPSIVQPLVTERDQYMVYVLRKLALYGDRVVAVVGAGHLKGITEHWEDEIELDKLTRLPGK</sequence>
<dbReference type="PANTHER" id="PTHR21530">
    <property type="entry name" value="PHEROMONE SHUTDOWN PROTEIN"/>
    <property type="match status" value="1"/>
</dbReference>
<evidence type="ECO:0000313" key="2">
    <source>
        <dbReference type="Proteomes" id="UP000239899"/>
    </source>
</evidence>
<gene>
    <name evidence="1" type="ORF">C2E21_8012</name>
</gene>
<dbReference type="CDD" id="cd14726">
    <property type="entry name" value="TraB_PrgY-like"/>
    <property type="match status" value="1"/>
</dbReference>
<comment type="caution">
    <text evidence="1">The sequence shown here is derived from an EMBL/GenBank/DDBJ whole genome shotgun (WGS) entry which is preliminary data.</text>
</comment>
<name>A0A2P6TG14_CHLSO</name>
<dbReference type="OrthoDB" id="48306at2759"/>
<proteinExistence type="predicted"/>
<dbReference type="EMBL" id="LHPG02000018">
    <property type="protein sequence ID" value="PRW33045.1"/>
    <property type="molecule type" value="Genomic_DNA"/>
</dbReference>
<accession>A0A2P6TG14</accession>